<feature type="compositionally biased region" description="Low complexity" evidence="1">
    <location>
        <begin position="213"/>
        <end position="222"/>
    </location>
</feature>
<dbReference type="KEGG" id="gey:QMQ05_06875"/>
<feature type="transmembrane region" description="Helical" evidence="2">
    <location>
        <begin position="12"/>
        <end position="31"/>
    </location>
</feature>
<feature type="region of interest" description="Disordered" evidence="1">
    <location>
        <begin position="209"/>
        <end position="270"/>
    </location>
</feature>
<keyword evidence="2" id="KW-0812">Transmembrane</keyword>
<gene>
    <name evidence="3" type="ORF">QMQ05_06875</name>
</gene>
<dbReference type="RefSeq" id="WP_345474102.1">
    <property type="nucleotide sequence ID" value="NZ_CP125942.1"/>
</dbReference>
<feature type="transmembrane region" description="Helical" evidence="2">
    <location>
        <begin position="172"/>
        <end position="191"/>
    </location>
</feature>
<dbReference type="AlphaFoldDB" id="A0AAU6WH68"/>
<sequence length="270" mass="29480">MFLHDLGHALLRRWYLVIVGILATAAGVYGIQQYIPITYKAEASVVLVPPETAVIEGENPYLYMGGLDQAMSVLIVRMNSDSIAQKILHDDPNLTYSLAKDATTTGPIILIESEAPTGDVALDIVDKLLKSMPPNLVAIQDALGVHENARISVMTIVQDHEATEVTKKQMRMMIAGAGGGVALTLLFTGWIDQMLNKLKVRRAAKKAKKKGRLAVQESSESMDISDSENPDASLSSKSNADKPILREPVTTAFTEDDKHHRISHNALIDR</sequence>
<dbReference type="Proteomes" id="UP001486888">
    <property type="component" value="Chromosome"/>
</dbReference>
<dbReference type="EMBL" id="CP125942">
    <property type="protein sequence ID" value="XAO47237.1"/>
    <property type="molecule type" value="Genomic_DNA"/>
</dbReference>
<keyword evidence="4" id="KW-1185">Reference proteome</keyword>
<evidence type="ECO:0000313" key="3">
    <source>
        <dbReference type="EMBL" id="XAO47237.1"/>
    </source>
</evidence>
<evidence type="ECO:0000256" key="2">
    <source>
        <dbReference type="SAM" id="Phobius"/>
    </source>
</evidence>
<evidence type="ECO:0008006" key="5">
    <source>
        <dbReference type="Google" id="ProtNLM"/>
    </source>
</evidence>
<keyword evidence="2" id="KW-1133">Transmembrane helix</keyword>
<organism evidence="3 4">
    <name type="scientific">Glutamicibacter ectropisis</name>
    <dbReference type="NCBI Taxonomy" id="3046593"/>
    <lineage>
        <taxon>Bacteria</taxon>
        <taxon>Bacillati</taxon>
        <taxon>Actinomycetota</taxon>
        <taxon>Actinomycetes</taxon>
        <taxon>Micrococcales</taxon>
        <taxon>Micrococcaceae</taxon>
        <taxon>Glutamicibacter</taxon>
    </lineage>
</organism>
<keyword evidence="2" id="KW-0472">Membrane</keyword>
<accession>A0AAU6WH68</accession>
<name>A0AAU6WH68_9MICC</name>
<reference evidence="3 4" key="1">
    <citation type="submission" date="2023-05" db="EMBL/GenBank/DDBJ databases">
        <title>Glutamicibacter sp. B1, complete genome.</title>
        <authorList>
            <person name="Long Y.H."/>
            <person name="Fang T."/>
            <person name="Li X.Y."/>
        </authorList>
    </citation>
    <scope>NUCLEOTIDE SEQUENCE [LARGE SCALE GENOMIC DNA]</scope>
    <source>
        <strain evidence="3 4">B1</strain>
    </source>
</reference>
<protein>
    <recommendedName>
        <fullName evidence="5">Polysaccharide chain length determinant N-terminal domain-containing protein</fullName>
    </recommendedName>
</protein>
<evidence type="ECO:0000256" key="1">
    <source>
        <dbReference type="SAM" id="MobiDB-lite"/>
    </source>
</evidence>
<proteinExistence type="predicted"/>
<evidence type="ECO:0000313" key="4">
    <source>
        <dbReference type="Proteomes" id="UP001486888"/>
    </source>
</evidence>